<organism evidence="7 8">
    <name type="scientific">Legionella drozanskii LLAP-1</name>
    <dbReference type="NCBI Taxonomy" id="1212489"/>
    <lineage>
        <taxon>Bacteria</taxon>
        <taxon>Pseudomonadati</taxon>
        <taxon>Pseudomonadota</taxon>
        <taxon>Gammaproteobacteria</taxon>
        <taxon>Legionellales</taxon>
        <taxon>Legionellaceae</taxon>
        <taxon>Legionella</taxon>
    </lineage>
</organism>
<feature type="domain" description="PNPLA" evidence="6">
    <location>
        <begin position="15"/>
        <end position="220"/>
    </location>
</feature>
<protein>
    <submittedName>
        <fullName evidence="7">Patatin-like phospholipase</fullName>
    </submittedName>
</protein>
<dbReference type="InterPro" id="IPR016035">
    <property type="entry name" value="Acyl_Trfase/lysoPLipase"/>
</dbReference>
<feature type="short sequence motif" description="GXGXXG" evidence="4">
    <location>
        <begin position="19"/>
        <end position="24"/>
    </location>
</feature>
<dbReference type="SUPFAM" id="SSF52151">
    <property type="entry name" value="FabD/lysophospholipase-like"/>
    <property type="match status" value="1"/>
</dbReference>
<feature type="transmembrane region" description="Helical" evidence="5">
    <location>
        <begin position="12"/>
        <end position="31"/>
    </location>
</feature>
<name>A0A0W0SXN0_9GAMM</name>
<keyword evidence="3 4" id="KW-0443">Lipid metabolism</keyword>
<dbReference type="Proteomes" id="UP000054736">
    <property type="component" value="Unassembled WGS sequence"/>
</dbReference>
<dbReference type="OrthoDB" id="9807112at2"/>
<dbReference type="RefSeq" id="WP_058495618.1">
    <property type="nucleotide sequence ID" value="NZ_CAAAIU010000002.1"/>
</dbReference>
<evidence type="ECO:0000256" key="2">
    <source>
        <dbReference type="ARBA" id="ARBA00022963"/>
    </source>
</evidence>
<feature type="short sequence motif" description="DGA/G" evidence="4">
    <location>
        <begin position="207"/>
        <end position="209"/>
    </location>
</feature>
<dbReference type="PANTHER" id="PTHR14226:SF57">
    <property type="entry name" value="BLR7027 PROTEIN"/>
    <property type="match status" value="1"/>
</dbReference>
<feature type="active site" description="Proton acceptor" evidence="4">
    <location>
        <position position="207"/>
    </location>
</feature>
<evidence type="ECO:0000313" key="8">
    <source>
        <dbReference type="Proteomes" id="UP000054736"/>
    </source>
</evidence>
<dbReference type="GO" id="GO:0016787">
    <property type="term" value="F:hydrolase activity"/>
    <property type="evidence" value="ECO:0007669"/>
    <property type="project" value="UniProtKB-UniRule"/>
</dbReference>
<evidence type="ECO:0000256" key="4">
    <source>
        <dbReference type="PROSITE-ProRule" id="PRU01161"/>
    </source>
</evidence>
<reference evidence="7 8" key="1">
    <citation type="submission" date="2015-11" db="EMBL/GenBank/DDBJ databases">
        <title>Genomic analysis of 38 Legionella species identifies large and diverse effector repertoires.</title>
        <authorList>
            <person name="Burstein D."/>
            <person name="Amaro F."/>
            <person name="Zusman T."/>
            <person name="Lifshitz Z."/>
            <person name="Cohen O."/>
            <person name="Gilbert J.A."/>
            <person name="Pupko T."/>
            <person name="Shuman H.A."/>
            <person name="Segal G."/>
        </authorList>
    </citation>
    <scope>NUCLEOTIDE SEQUENCE [LARGE SCALE GENOMIC DNA]</scope>
    <source>
        <strain evidence="7 8">ATCC 700990</strain>
    </source>
</reference>
<evidence type="ECO:0000313" key="7">
    <source>
        <dbReference type="EMBL" id="KTC87701.1"/>
    </source>
</evidence>
<accession>A0A0W0SXN0</accession>
<keyword evidence="5" id="KW-1133">Transmembrane helix</keyword>
<evidence type="ECO:0000259" key="6">
    <source>
        <dbReference type="PROSITE" id="PS51635"/>
    </source>
</evidence>
<dbReference type="AlphaFoldDB" id="A0A0W0SXN0"/>
<gene>
    <name evidence="7" type="ORF">Ldro_1320</name>
</gene>
<keyword evidence="2 4" id="KW-0442">Lipid degradation</keyword>
<keyword evidence="5" id="KW-0812">Transmembrane</keyword>
<dbReference type="PROSITE" id="PS51635">
    <property type="entry name" value="PNPLA"/>
    <property type="match status" value="1"/>
</dbReference>
<evidence type="ECO:0000256" key="5">
    <source>
        <dbReference type="SAM" id="Phobius"/>
    </source>
</evidence>
<proteinExistence type="predicted"/>
<dbReference type="GO" id="GO:0016042">
    <property type="term" value="P:lipid catabolic process"/>
    <property type="evidence" value="ECO:0007669"/>
    <property type="project" value="UniProtKB-UniRule"/>
</dbReference>
<dbReference type="InterPro" id="IPR050301">
    <property type="entry name" value="NTE"/>
</dbReference>
<evidence type="ECO:0000256" key="1">
    <source>
        <dbReference type="ARBA" id="ARBA00022801"/>
    </source>
</evidence>
<evidence type="ECO:0000256" key="3">
    <source>
        <dbReference type="ARBA" id="ARBA00023098"/>
    </source>
</evidence>
<dbReference type="CDD" id="cd07209">
    <property type="entry name" value="Pat_hypo_Ecoli_Z1214_like"/>
    <property type="match status" value="1"/>
</dbReference>
<dbReference type="STRING" id="1212489.Ldro_1320"/>
<keyword evidence="8" id="KW-1185">Reference proteome</keyword>
<feature type="active site" description="Nucleophile" evidence="4">
    <location>
        <position position="48"/>
    </location>
</feature>
<dbReference type="Pfam" id="PF01734">
    <property type="entry name" value="Patatin"/>
    <property type="match status" value="1"/>
</dbReference>
<sequence length="380" mass="43569">MTIKHQKNFIKRICLVLQGGGSLGVFQAGVFEGLVEYGFTPNWIGGTSIGSINAAIIAGNKPQERLPKLKQFWQTIAQKDLFNIESSMPDPLRKIYSHWYINTALFFGIPQFFTPVVPMFFTPFMAEQIDSFYDLTPLSNLLQELIDFDYLNKGKIRVSLGATNVITGEIDYFDSRCGKIRLEHVIASSALPPAFPPIKVNDSYYWDGGIYSNTPLDVVLDDSPRVNTLCFMVDLWERKGYLPKSLDEVVLRQEDIKFASRSEERRRNYLEKHNLRRIISTFYKQLPKHLQDLPSYKAMALLGCTTHMDIVQLTYRPKKWEVSKKVVDFSESTMRERWIQGYQEAVRACKQAEWSKAKHQDTGVNLFILPPITDGQDSGL</sequence>
<dbReference type="InterPro" id="IPR002641">
    <property type="entry name" value="PNPLA_dom"/>
</dbReference>
<keyword evidence="5" id="KW-0472">Membrane</keyword>
<keyword evidence="1 4" id="KW-0378">Hydrolase</keyword>
<dbReference type="EMBL" id="LNXY01000020">
    <property type="protein sequence ID" value="KTC87701.1"/>
    <property type="molecule type" value="Genomic_DNA"/>
</dbReference>
<dbReference type="Pfam" id="PF12536">
    <property type="entry name" value="DUF3734"/>
    <property type="match status" value="1"/>
</dbReference>
<dbReference type="PANTHER" id="PTHR14226">
    <property type="entry name" value="NEUROPATHY TARGET ESTERASE/SWISS CHEESE D.MELANOGASTER"/>
    <property type="match status" value="1"/>
</dbReference>
<feature type="short sequence motif" description="GXSXG" evidence="4">
    <location>
        <begin position="46"/>
        <end position="50"/>
    </location>
</feature>
<dbReference type="Gene3D" id="3.40.1090.10">
    <property type="entry name" value="Cytosolic phospholipase A2 catalytic domain"/>
    <property type="match status" value="2"/>
</dbReference>
<comment type="caution">
    <text evidence="7">The sequence shown here is derived from an EMBL/GenBank/DDBJ whole genome shotgun (WGS) entry which is preliminary data.</text>
</comment>
<dbReference type="InterPro" id="IPR021095">
    <property type="entry name" value="DUF3734"/>
</dbReference>
<dbReference type="PATRIC" id="fig|1212489.4.peg.1391"/>